<dbReference type="PANTHER" id="PTHR46060:SF1">
    <property type="entry name" value="MARINER MOS1 TRANSPOSASE-LIKE PROTEIN"/>
    <property type="match status" value="1"/>
</dbReference>
<feature type="compositionally biased region" description="Basic and acidic residues" evidence="1">
    <location>
        <begin position="20"/>
        <end position="29"/>
    </location>
</feature>
<dbReference type="Pfam" id="PF15122">
    <property type="entry name" value="TMEM206"/>
    <property type="match status" value="2"/>
</dbReference>
<dbReference type="Proteomes" id="UP000095280">
    <property type="component" value="Unplaced"/>
</dbReference>
<evidence type="ECO:0000259" key="2">
    <source>
        <dbReference type="Pfam" id="PF13358"/>
    </source>
</evidence>
<reference evidence="4" key="1">
    <citation type="submission" date="2016-11" db="UniProtKB">
        <authorList>
            <consortium name="WormBaseParasite"/>
        </authorList>
    </citation>
    <scope>IDENTIFICATION</scope>
</reference>
<organism evidence="3 4">
    <name type="scientific">Macrostomum lignano</name>
    <dbReference type="NCBI Taxonomy" id="282301"/>
    <lineage>
        <taxon>Eukaryota</taxon>
        <taxon>Metazoa</taxon>
        <taxon>Spiralia</taxon>
        <taxon>Lophotrochozoa</taxon>
        <taxon>Platyhelminthes</taxon>
        <taxon>Rhabditophora</taxon>
        <taxon>Macrostomorpha</taxon>
        <taxon>Macrostomida</taxon>
        <taxon>Macrostomidae</taxon>
        <taxon>Macrostomum</taxon>
    </lineage>
</organism>
<dbReference type="InterPro" id="IPR036397">
    <property type="entry name" value="RNaseH_sf"/>
</dbReference>
<sequence>QIQLLKGICSSTSKGYYSRTSERPSDHPPHGLSGGVRAADMHRHHWISWATPQHSLQLCSQGTIYRWFQDFSNPGFELGDATRSGRPCSTRTTENIDVISDLVKEDPRQSVRELADCLEIDFKTVHRILTEDLHLRSVCSVWVPYDLTADQRQARVNCAKQIRKVFSSRGLNDILNCLVVEDETWLHLDGKGSKADNRCWLGAGDSKATVTRRSISDKKTMLLVAFTPNKRVSICTTPPNTKVDGQYFIDFVRHTGDLWRTLRSNPCHLDEVLWQMDNARPHTCKAVSDFLAGRRVNLLWQSPYSPDFNLCDRFLFKWLKADFSKRSFANHEEVKQLPRCTGSGSWRKNTCRLRSGVSAAPCTSASQTAVQEKYISKREYYWRVSSTVAMAIVGVAACLFTVQLIQDLLQATRYPVRSVKHRPVDRYDAPGIAVFPNGPRLQSCSYYRLLSAEFWNRKFAQSVTREKLEIEKTGRFLDHATQWNLNRTDCDYRSLTYRDAADNQTDEFAGHDALVFMGPSRVKEKETLFLYFTADTSDDQDFYSLGFLLFHDYWAFSNRSQADRLEFVADIRSHQPMYAASAGLRMWNRLSMTHMELEGGHEPTQVVLDLEYSLVWHWDRHQSDASSRKQFFLFFEWKSGIVAESYIMRTQSVWSFGAALCGVLLTLHKGYSLAAGNIRELRRTRARRTRSRQLKRLWQQHQRDLRLQKGAVNRGGPSSRFGHFQQLLNSSNGPGGIGSCTGG</sequence>
<feature type="domain" description="Tc1-like transposase DDE" evidence="2">
    <location>
        <begin position="197"/>
        <end position="334"/>
    </location>
</feature>
<dbReference type="Pfam" id="PF13358">
    <property type="entry name" value="DDE_3"/>
    <property type="match status" value="1"/>
</dbReference>
<name>A0A1I8HTS3_9PLAT</name>
<keyword evidence="3" id="KW-1185">Reference proteome</keyword>
<dbReference type="Gene3D" id="3.30.420.10">
    <property type="entry name" value="Ribonuclease H-like superfamily/Ribonuclease H"/>
    <property type="match status" value="1"/>
</dbReference>
<dbReference type="WBParaSite" id="maker-uti_cns_0008011-snap-gene-0.1-mRNA-1">
    <property type="protein sequence ID" value="maker-uti_cns_0008011-snap-gene-0.1-mRNA-1"/>
    <property type="gene ID" value="maker-uti_cns_0008011-snap-gene-0.1"/>
</dbReference>
<dbReference type="InterPro" id="IPR029366">
    <property type="entry name" value="TMEM206"/>
</dbReference>
<protein>
    <submittedName>
        <fullName evidence="4">Proton-activated chloride channel</fullName>
    </submittedName>
</protein>
<accession>A0A1I8HTS3</accession>
<dbReference type="InterPro" id="IPR038717">
    <property type="entry name" value="Tc1-like_DDE_dom"/>
</dbReference>
<feature type="region of interest" description="Disordered" evidence="1">
    <location>
        <begin position="13"/>
        <end position="33"/>
    </location>
</feature>
<evidence type="ECO:0000313" key="3">
    <source>
        <dbReference type="Proteomes" id="UP000095280"/>
    </source>
</evidence>
<dbReference type="AlphaFoldDB" id="A0A1I8HTS3"/>
<evidence type="ECO:0000313" key="4">
    <source>
        <dbReference type="WBParaSite" id="maker-uti_cns_0008011-snap-gene-0.1-mRNA-1"/>
    </source>
</evidence>
<dbReference type="InterPro" id="IPR052709">
    <property type="entry name" value="Transposase-MT_Hybrid"/>
</dbReference>
<proteinExistence type="predicted"/>
<evidence type="ECO:0000256" key="1">
    <source>
        <dbReference type="SAM" id="MobiDB-lite"/>
    </source>
</evidence>
<dbReference type="GO" id="GO:0003676">
    <property type="term" value="F:nucleic acid binding"/>
    <property type="evidence" value="ECO:0007669"/>
    <property type="project" value="InterPro"/>
</dbReference>
<dbReference type="PANTHER" id="PTHR46060">
    <property type="entry name" value="MARINER MOS1 TRANSPOSASE-LIKE PROTEIN"/>
    <property type="match status" value="1"/>
</dbReference>